<dbReference type="Gene3D" id="3.30.310.80">
    <property type="entry name" value="Kinase associated domain 1, KA1"/>
    <property type="match status" value="1"/>
</dbReference>
<dbReference type="PROSITE" id="PS50032">
    <property type="entry name" value="KA1"/>
    <property type="match status" value="1"/>
</dbReference>
<comment type="similarity">
    <text evidence="2">Belongs to the protein kinase superfamily. CAMK Ser/Thr protein kinase family. SNF1 subfamily.</text>
</comment>
<keyword evidence="7" id="KW-0479">Metal-binding</keyword>
<dbReference type="Gene3D" id="3.30.200.20">
    <property type="entry name" value="Phosphorylase Kinase, domain 1"/>
    <property type="match status" value="1"/>
</dbReference>
<feature type="compositionally biased region" description="Basic and acidic residues" evidence="15">
    <location>
        <begin position="512"/>
        <end position="523"/>
    </location>
</feature>
<dbReference type="Pfam" id="PF00069">
    <property type="entry name" value="Pkinase"/>
    <property type="match status" value="1"/>
</dbReference>
<evidence type="ECO:0000256" key="15">
    <source>
        <dbReference type="SAM" id="MobiDB-lite"/>
    </source>
</evidence>
<protein>
    <recommendedName>
        <fullName evidence="3">non-specific serine/threonine protein kinase</fullName>
        <ecNumber evidence="3">2.7.11.1</ecNumber>
    </recommendedName>
</protein>
<keyword evidence="4" id="KW-0723">Serine/threonine-protein kinase</keyword>
<dbReference type="SUPFAM" id="SSF56112">
    <property type="entry name" value="Protein kinase-like (PK-like)"/>
    <property type="match status" value="1"/>
</dbReference>
<dbReference type="PROSITE" id="PS00107">
    <property type="entry name" value="PROTEIN_KINASE_ATP"/>
    <property type="match status" value="1"/>
</dbReference>
<keyword evidence="6" id="KW-0808">Transferase</keyword>
<dbReference type="GO" id="GO:0046872">
    <property type="term" value="F:metal ion binding"/>
    <property type="evidence" value="ECO:0007669"/>
    <property type="project" value="UniProtKB-KW"/>
</dbReference>
<feature type="compositionally biased region" description="Low complexity" evidence="15">
    <location>
        <begin position="67"/>
        <end position="77"/>
    </location>
</feature>
<comment type="catalytic activity">
    <reaction evidence="12">
        <text>L-threonyl-[protein] + ATP = O-phospho-L-threonyl-[protein] + ADP + H(+)</text>
        <dbReference type="Rhea" id="RHEA:46608"/>
        <dbReference type="Rhea" id="RHEA-COMP:11060"/>
        <dbReference type="Rhea" id="RHEA-COMP:11605"/>
        <dbReference type="ChEBI" id="CHEBI:15378"/>
        <dbReference type="ChEBI" id="CHEBI:30013"/>
        <dbReference type="ChEBI" id="CHEBI:30616"/>
        <dbReference type="ChEBI" id="CHEBI:61977"/>
        <dbReference type="ChEBI" id="CHEBI:456216"/>
        <dbReference type="EC" id="2.7.11.1"/>
    </reaction>
</comment>
<evidence type="ECO:0000256" key="11">
    <source>
        <dbReference type="ARBA" id="ARBA00022842"/>
    </source>
</evidence>
<keyword evidence="9" id="KW-0418">Kinase</keyword>
<dbReference type="GO" id="GO:0005737">
    <property type="term" value="C:cytoplasm"/>
    <property type="evidence" value="ECO:0007669"/>
    <property type="project" value="TreeGrafter"/>
</dbReference>
<feature type="compositionally biased region" description="Polar residues" evidence="15">
    <location>
        <begin position="500"/>
        <end position="511"/>
    </location>
</feature>
<organism evidence="19 20">
    <name type="scientific">Calicophoron daubneyi</name>
    <name type="common">Rumen fluke</name>
    <name type="synonym">Paramphistomum daubneyi</name>
    <dbReference type="NCBI Taxonomy" id="300641"/>
    <lineage>
        <taxon>Eukaryota</taxon>
        <taxon>Metazoa</taxon>
        <taxon>Spiralia</taxon>
        <taxon>Lophotrochozoa</taxon>
        <taxon>Platyhelminthes</taxon>
        <taxon>Trematoda</taxon>
        <taxon>Digenea</taxon>
        <taxon>Plagiorchiida</taxon>
        <taxon>Pronocephalata</taxon>
        <taxon>Paramphistomoidea</taxon>
        <taxon>Paramphistomidae</taxon>
        <taxon>Calicophoron</taxon>
    </lineage>
</organism>
<dbReference type="SUPFAM" id="SSF103243">
    <property type="entry name" value="KA1-like"/>
    <property type="match status" value="1"/>
</dbReference>
<evidence type="ECO:0000256" key="2">
    <source>
        <dbReference type="ARBA" id="ARBA00006234"/>
    </source>
</evidence>
<feature type="domain" description="KA1" evidence="18">
    <location>
        <begin position="1165"/>
        <end position="1214"/>
    </location>
</feature>
<evidence type="ECO:0000313" key="20">
    <source>
        <dbReference type="Proteomes" id="UP001497525"/>
    </source>
</evidence>
<dbReference type="GO" id="GO:0050321">
    <property type="term" value="F:tau-protein kinase activity"/>
    <property type="evidence" value="ECO:0007669"/>
    <property type="project" value="TreeGrafter"/>
</dbReference>
<feature type="compositionally biased region" description="Polar residues" evidence="15">
    <location>
        <begin position="827"/>
        <end position="854"/>
    </location>
</feature>
<evidence type="ECO:0000256" key="3">
    <source>
        <dbReference type="ARBA" id="ARBA00012513"/>
    </source>
</evidence>
<dbReference type="EC" id="2.7.11.1" evidence="3"/>
<feature type="region of interest" description="Disordered" evidence="15">
    <location>
        <begin position="408"/>
        <end position="551"/>
    </location>
</feature>
<accession>A0AAV2TE25</accession>
<dbReference type="GO" id="GO:0005524">
    <property type="term" value="F:ATP binding"/>
    <property type="evidence" value="ECO:0007669"/>
    <property type="project" value="UniProtKB-UniRule"/>
</dbReference>
<evidence type="ECO:0000259" key="17">
    <source>
        <dbReference type="PROSITE" id="PS50030"/>
    </source>
</evidence>
<feature type="region of interest" description="Disordered" evidence="15">
    <location>
        <begin position="1"/>
        <end position="27"/>
    </location>
</feature>
<proteinExistence type="inferred from homology"/>
<feature type="domain" description="Protein kinase" evidence="16">
    <location>
        <begin position="92"/>
        <end position="343"/>
    </location>
</feature>
<dbReference type="InterPro" id="IPR015940">
    <property type="entry name" value="UBA"/>
</dbReference>
<feature type="compositionally biased region" description="Polar residues" evidence="15">
    <location>
        <begin position="14"/>
        <end position="25"/>
    </location>
</feature>
<evidence type="ECO:0000256" key="6">
    <source>
        <dbReference type="ARBA" id="ARBA00022679"/>
    </source>
</evidence>
<keyword evidence="5" id="KW-0597">Phosphoprotein</keyword>
<dbReference type="PROSITE" id="PS00108">
    <property type="entry name" value="PROTEIN_KINASE_ST"/>
    <property type="match status" value="1"/>
</dbReference>
<evidence type="ECO:0000256" key="14">
    <source>
        <dbReference type="PROSITE-ProRule" id="PRU10141"/>
    </source>
</evidence>
<dbReference type="Gene3D" id="1.10.510.10">
    <property type="entry name" value="Transferase(Phosphotransferase) domain 1"/>
    <property type="match status" value="1"/>
</dbReference>
<comment type="cofactor">
    <cofactor evidence="1">
        <name>Mg(2+)</name>
        <dbReference type="ChEBI" id="CHEBI:18420"/>
    </cofactor>
</comment>
<dbReference type="PROSITE" id="PS50011">
    <property type="entry name" value="PROTEIN_KINASE_DOM"/>
    <property type="match status" value="1"/>
</dbReference>
<feature type="compositionally biased region" description="Basic and acidic residues" evidence="15">
    <location>
        <begin position="615"/>
        <end position="626"/>
    </location>
</feature>
<dbReference type="InterPro" id="IPR001772">
    <property type="entry name" value="KA1_dom"/>
</dbReference>
<dbReference type="GO" id="GO:0035556">
    <property type="term" value="P:intracellular signal transduction"/>
    <property type="evidence" value="ECO:0007669"/>
    <property type="project" value="TreeGrafter"/>
</dbReference>
<evidence type="ECO:0000256" key="4">
    <source>
        <dbReference type="ARBA" id="ARBA00022527"/>
    </source>
</evidence>
<dbReference type="Proteomes" id="UP001497525">
    <property type="component" value="Unassembled WGS sequence"/>
</dbReference>
<evidence type="ECO:0000259" key="18">
    <source>
        <dbReference type="PROSITE" id="PS50032"/>
    </source>
</evidence>
<comment type="catalytic activity">
    <reaction evidence="13">
        <text>L-seryl-[protein] + ATP = O-phospho-L-seryl-[protein] + ADP + H(+)</text>
        <dbReference type="Rhea" id="RHEA:17989"/>
        <dbReference type="Rhea" id="RHEA-COMP:9863"/>
        <dbReference type="Rhea" id="RHEA-COMP:11604"/>
        <dbReference type="ChEBI" id="CHEBI:15378"/>
        <dbReference type="ChEBI" id="CHEBI:29999"/>
        <dbReference type="ChEBI" id="CHEBI:30616"/>
        <dbReference type="ChEBI" id="CHEBI:83421"/>
        <dbReference type="ChEBI" id="CHEBI:456216"/>
        <dbReference type="EC" id="2.7.11.1"/>
    </reaction>
</comment>
<keyword evidence="11" id="KW-0460">Magnesium</keyword>
<keyword evidence="8 14" id="KW-0547">Nucleotide-binding</keyword>
<dbReference type="InterPro" id="IPR028375">
    <property type="entry name" value="KA1/Ssp2_C"/>
</dbReference>
<reference evidence="19" key="1">
    <citation type="submission" date="2024-06" db="EMBL/GenBank/DDBJ databases">
        <authorList>
            <person name="Liu X."/>
            <person name="Lenzi L."/>
            <person name="Haldenby T S."/>
            <person name="Uol C."/>
        </authorList>
    </citation>
    <scope>NUCLEOTIDE SEQUENCE</scope>
</reference>
<dbReference type="InterPro" id="IPR017441">
    <property type="entry name" value="Protein_kinase_ATP_BS"/>
</dbReference>
<evidence type="ECO:0000259" key="16">
    <source>
        <dbReference type="PROSITE" id="PS50011"/>
    </source>
</evidence>
<feature type="compositionally biased region" description="Polar residues" evidence="15">
    <location>
        <begin position="746"/>
        <end position="791"/>
    </location>
</feature>
<feature type="region of interest" description="Disordered" evidence="15">
    <location>
        <begin position="891"/>
        <end position="1098"/>
    </location>
</feature>
<dbReference type="EMBL" id="CAXLJL010000212">
    <property type="protein sequence ID" value="CAL5134655.1"/>
    <property type="molecule type" value="Genomic_DNA"/>
</dbReference>
<dbReference type="AlphaFoldDB" id="A0AAV2TE25"/>
<dbReference type="SMART" id="SM00220">
    <property type="entry name" value="S_TKc"/>
    <property type="match status" value="1"/>
</dbReference>
<keyword evidence="10 14" id="KW-0067">ATP-binding</keyword>
<feature type="compositionally biased region" description="Polar residues" evidence="15">
    <location>
        <begin position="408"/>
        <end position="418"/>
    </location>
</feature>
<feature type="domain" description="UBA" evidence="17">
    <location>
        <begin position="361"/>
        <end position="402"/>
    </location>
</feature>
<dbReference type="PANTHER" id="PTHR24346">
    <property type="entry name" value="MAP/MICROTUBULE AFFINITY-REGULATING KINASE"/>
    <property type="match status" value="1"/>
</dbReference>
<dbReference type="InterPro" id="IPR000719">
    <property type="entry name" value="Prot_kinase_dom"/>
</dbReference>
<gene>
    <name evidence="19" type="ORF">CDAUBV1_LOCUS8510</name>
</gene>
<dbReference type="Gene3D" id="1.10.8.10">
    <property type="entry name" value="DNA helicase RuvA subunit, C-terminal domain"/>
    <property type="match status" value="1"/>
</dbReference>
<feature type="region of interest" description="Disordered" evidence="15">
    <location>
        <begin position="734"/>
        <end position="866"/>
    </location>
</feature>
<feature type="compositionally biased region" description="Polar residues" evidence="15">
    <location>
        <begin position="441"/>
        <end position="452"/>
    </location>
</feature>
<evidence type="ECO:0000256" key="8">
    <source>
        <dbReference type="ARBA" id="ARBA00022741"/>
    </source>
</evidence>
<evidence type="ECO:0000256" key="1">
    <source>
        <dbReference type="ARBA" id="ARBA00001946"/>
    </source>
</evidence>
<dbReference type="FunFam" id="1.10.510.10:FF:000156">
    <property type="entry name" value="Serine/threonine-protein kinase SIK3 homolog"/>
    <property type="match status" value="1"/>
</dbReference>
<dbReference type="PANTHER" id="PTHR24346:SF82">
    <property type="entry name" value="KP78A-RELATED"/>
    <property type="match status" value="1"/>
</dbReference>
<evidence type="ECO:0000256" key="9">
    <source>
        <dbReference type="ARBA" id="ARBA00022777"/>
    </source>
</evidence>
<feature type="compositionally biased region" description="Polar residues" evidence="15">
    <location>
        <begin position="461"/>
        <end position="481"/>
    </location>
</feature>
<dbReference type="FunFam" id="1.10.8.10:FF:000005">
    <property type="entry name" value="Non-specific serine/threonine protein kinase"/>
    <property type="match status" value="1"/>
</dbReference>
<dbReference type="InterPro" id="IPR008271">
    <property type="entry name" value="Ser/Thr_kinase_AS"/>
</dbReference>
<dbReference type="FunFam" id="3.30.200.20:FF:000003">
    <property type="entry name" value="Non-specific serine/threonine protein kinase"/>
    <property type="match status" value="1"/>
</dbReference>
<feature type="region of interest" description="Disordered" evidence="15">
    <location>
        <begin position="615"/>
        <end position="638"/>
    </location>
</feature>
<dbReference type="InterPro" id="IPR011009">
    <property type="entry name" value="Kinase-like_dom_sf"/>
</dbReference>
<feature type="compositionally biased region" description="Basic and acidic residues" evidence="15">
    <location>
        <begin position="533"/>
        <end position="550"/>
    </location>
</feature>
<evidence type="ECO:0000256" key="12">
    <source>
        <dbReference type="ARBA" id="ARBA00047899"/>
    </source>
</evidence>
<dbReference type="PROSITE" id="PS50030">
    <property type="entry name" value="UBA"/>
    <property type="match status" value="1"/>
</dbReference>
<evidence type="ECO:0000313" key="19">
    <source>
        <dbReference type="EMBL" id="CAL5134655.1"/>
    </source>
</evidence>
<evidence type="ECO:0000256" key="5">
    <source>
        <dbReference type="ARBA" id="ARBA00022553"/>
    </source>
</evidence>
<evidence type="ECO:0000256" key="10">
    <source>
        <dbReference type="ARBA" id="ARBA00022840"/>
    </source>
</evidence>
<sequence length="1215" mass="135441">MSLLDNTLEKNPENRLSSPKNSITDRPNVVDLMDSTVHSTQASDIAVESFPDHQMHAASAQNHSNGRSSSSQQQQRTPSRRHWRDQPNIGKYKLIRTLGRGNFAKVKLAEHVSTGRQVAVKVIDKTQLNRASLLKLFREVKIMKMLNHPNIVRLYEVIESERHVYLVMEYAPNGEVFDYLVTNGKMKEKEARAKFRQLVSAVEYCHWKKIVHRDLKAENLLLDKDYNIKLADFGFSNFYDGEHKLDTFCGSPPYAAPELFQGQKYFGPEVDVWSLGVILYTLVSGSLPFDAQHLKELQSRVIRGKYRVPFYMSTDCELLLRKLLVLNPAKRKPLRVIMTDKWLNMGYEEEILEPYVEPPPDYHDSVRLAIMEKMGYKSSEVIEALENQSFNNVTAIYLLLSDPKTQANLPAQSLTPSKRNSRVEGNLVIRENSVQKKKIVNGTSSKDQTSSTERGEEFSKVTITTPSRSLRSPTDEVNGQVSSEASAHAESKKHVGVSWLKQSASAGPTSSRSERPSIDERNAHGIPKIQLSDVKKTGPNESDSHNHDDGTEMESFDAACIRRNNTFTVKKIRPAGSDLTPPDENCPLSRAAQFSNIPNHLTSNPSQIFEEKGDLHADESLERSSEENEVQDQMSKAEETNYKVKPAVPYRKENPLLGWIRRTFSCHRPRYKPPPTATTTDTSPTVRVDASYNPEIVDMLNPIERHQFVRNCSERATVGIPTYRAGMAIDRRLPASGQGGKLADTLESTSNSTTSRADTLNGSSNNTLNASPTSNKPNTVSSISPAVTPQQVEPAASPRFKLPTTLPTTNVHRDPLSQWSMRLKPMGTSSGNKSARQTCTESTVAPVTENSGLTPKSADADHSSTSSLLALQPKNHEHNKDGDVTQVHNLHESSSGHTLNVAKPYHSGNGPGQFFRMLTSRLSRSHTSERMDKKKQRRAAKSTDRRSFNPALAQESGAGKRLSCAQEPTEQDARGSPSESPREASNPDPWTPMRNTQTKTPISLPYASGVEQTGQSPNPDVGVVGPSSNGNRREHSDDIQIACGRDADSFPTGTKQQRTGQLPSAFSASLPRRRNCDSPHHQEHSASSTGSGKKSSKPRRLHFVYRLPVMCSDAQALLADTIRVLESNRISYTTRTNFCFLCTNMPNLHPSNNLEGGDEDQLISSDFNSSSLRWEVEICKLHKPNRYGVKFKRIAGDASEFKEIERNLLQQFTVQ</sequence>
<feature type="region of interest" description="Disordered" evidence="15">
    <location>
        <begin position="55"/>
        <end position="86"/>
    </location>
</feature>
<evidence type="ECO:0000256" key="13">
    <source>
        <dbReference type="ARBA" id="ARBA00048679"/>
    </source>
</evidence>
<dbReference type="CDD" id="cd14337">
    <property type="entry name" value="UBA_MARK_Par1"/>
    <property type="match status" value="1"/>
</dbReference>
<feature type="binding site" evidence="14">
    <location>
        <position position="121"/>
    </location>
    <ligand>
        <name>ATP</name>
        <dbReference type="ChEBI" id="CHEBI:30616"/>
    </ligand>
</feature>
<feature type="compositionally biased region" description="Polar residues" evidence="15">
    <location>
        <begin position="1051"/>
        <end position="1067"/>
    </location>
</feature>
<dbReference type="GO" id="GO:0000226">
    <property type="term" value="P:microtubule cytoskeleton organization"/>
    <property type="evidence" value="ECO:0007669"/>
    <property type="project" value="TreeGrafter"/>
</dbReference>
<dbReference type="Pfam" id="PF02149">
    <property type="entry name" value="KA1"/>
    <property type="match status" value="1"/>
</dbReference>
<evidence type="ECO:0000256" key="7">
    <source>
        <dbReference type="ARBA" id="ARBA00022723"/>
    </source>
</evidence>
<comment type="caution">
    <text evidence="19">The sequence shown here is derived from an EMBL/GenBank/DDBJ whole genome shotgun (WGS) entry which is preliminary data.</text>
</comment>
<name>A0AAV2TE25_CALDB</name>
<feature type="compositionally biased region" description="Basic and acidic residues" evidence="15">
    <location>
        <begin position="1074"/>
        <end position="1084"/>
    </location>
</feature>